<dbReference type="AlphaFoldDB" id="A0A4Y3PQR0"/>
<comment type="caution">
    <text evidence="1">The sequence shown here is derived from an EMBL/GenBank/DDBJ whole genome shotgun (WGS) entry which is preliminary data.</text>
</comment>
<organism evidence="1 2">
    <name type="scientific">Brevibacillus parabrevis</name>
    <dbReference type="NCBI Taxonomy" id="54914"/>
    <lineage>
        <taxon>Bacteria</taxon>
        <taxon>Bacillati</taxon>
        <taxon>Bacillota</taxon>
        <taxon>Bacilli</taxon>
        <taxon>Bacillales</taxon>
        <taxon>Paenibacillaceae</taxon>
        <taxon>Brevibacillus</taxon>
    </lineage>
</organism>
<dbReference type="Proteomes" id="UP000316882">
    <property type="component" value="Unassembled WGS sequence"/>
</dbReference>
<dbReference type="EMBL" id="BJMH01000045">
    <property type="protein sequence ID" value="GEB35547.1"/>
    <property type="molecule type" value="Genomic_DNA"/>
</dbReference>
<evidence type="ECO:0000313" key="2">
    <source>
        <dbReference type="Proteomes" id="UP000316882"/>
    </source>
</evidence>
<gene>
    <name evidence="1" type="ORF">BPA01_51270</name>
</gene>
<accession>A0A4Y3PQR0</accession>
<evidence type="ECO:0000313" key="1">
    <source>
        <dbReference type="EMBL" id="GEB35547.1"/>
    </source>
</evidence>
<reference evidence="1 2" key="1">
    <citation type="submission" date="2019-06" db="EMBL/GenBank/DDBJ databases">
        <title>Whole genome shotgun sequence of Brevibacillus parabrevis NBRC 12334.</title>
        <authorList>
            <person name="Hosoyama A."/>
            <person name="Uohara A."/>
            <person name="Ohji S."/>
            <person name="Ichikawa N."/>
        </authorList>
    </citation>
    <scope>NUCLEOTIDE SEQUENCE [LARGE SCALE GENOMIC DNA]</scope>
    <source>
        <strain evidence="1 2">NBRC 12334</strain>
    </source>
</reference>
<protein>
    <submittedName>
        <fullName evidence="1">Uncharacterized protein</fullName>
    </submittedName>
</protein>
<name>A0A4Y3PQR0_BREPA</name>
<proteinExistence type="predicted"/>
<sequence length="63" mass="7081">MQTLANFTTKIAFRKLGDLSPADYKEATAVSFEPFSLSTRQGDAHELSHKCRSFGLGWLIKYV</sequence>
<keyword evidence="2" id="KW-1185">Reference proteome</keyword>